<dbReference type="Proteomes" id="UP000235965">
    <property type="component" value="Unassembled WGS sequence"/>
</dbReference>
<dbReference type="InterPro" id="IPR006578">
    <property type="entry name" value="MADF-dom"/>
</dbReference>
<protein>
    <recommendedName>
        <fullName evidence="1">MADF domain-containing protein</fullName>
    </recommendedName>
</protein>
<accession>A0A2J7Q1I5</accession>
<sequence length="62" mass="7566">MLWNVKHPQHYKLRRYDAWEEVAGEMGVDAETCRRKITAFLASLRREKAEMEKKKKKHSHRR</sequence>
<reference evidence="2 3" key="1">
    <citation type="submission" date="2017-12" db="EMBL/GenBank/DDBJ databases">
        <title>Hemimetabolous genomes reveal molecular basis of termite eusociality.</title>
        <authorList>
            <person name="Harrison M.C."/>
            <person name="Jongepier E."/>
            <person name="Robertson H.M."/>
            <person name="Arning N."/>
            <person name="Bitard-Feildel T."/>
            <person name="Chao H."/>
            <person name="Childers C.P."/>
            <person name="Dinh H."/>
            <person name="Doddapaneni H."/>
            <person name="Dugan S."/>
            <person name="Gowin J."/>
            <person name="Greiner C."/>
            <person name="Han Y."/>
            <person name="Hu H."/>
            <person name="Hughes D.S.T."/>
            <person name="Huylmans A.-K."/>
            <person name="Kemena C."/>
            <person name="Kremer L.P.M."/>
            <person name="Lee S.L."/>
            <person name="Lopez-Ezquerra A."/>
            <person name="Mallet L."/>
            <person name="Monroy-Kuhn J.M."/>
            <person name="Moser A."/>
            <person name="Murali S.C."/>
            <person name="Muzny D.M."/>
            <person name="Otani S."/>
            <person name="Piulachs M.-D."/>
            <person name="Poelchau M."/>
            <person name="Qu J."/>
            <person name="Schaub F."/>
            <person name="Wada-Katsumata A."/>
            <person name="Worley K.C."/>
            <person name="Xie Q."/>
            <person name="Ylla G."/>
            <person name="Poulsen M."/>
            <person name="Gibbs R.A."/>
            <person name="Schal C."/>
            <person name="Richards S."/>
            <person name="Belles X."/>
            <person name="Korb J."/>
            <person name="Bornberg-Bauer E."/>
        </authorList>
    </citation>
    <scope>NUCLEOTIDE SEQUENCE [LARGE SCALE GENOMIC DNA]</scope>
    <source>
        <tissue evidence="2">Whole body</tissue>
    </source>
</reference>
<dbReference type="Pfam" id="PF10545">
    <property type="entry name" value="MADF_DNA_bdg"/>
    <property type="match status" value="1"/>
</dbReference>
<dbReference type="EMBL" id="NEVH01019406">
    <property type="protein sequence ID" value="PNF22448.1"/>
    <property type="molecule type" value="Genomic_DNA"/>
</dbReference>
<keyword evidence="3" id="KW-1185">Reference proteome</keyword>
<comment type="caution">
    <text evidence="2">The sequence shown here is derived from an EMBL/GenBank/DDBJ whole genome shotgun (WGS) entry which is preliminary data.</text>
</comment>
<evidence type="ECO:0000313" key="2">
    <source>
        <dbReference type="EMBL" id="PNF22448.1"/>
    </source>
</evidence>
<name>A0A2J7Q1I5_9NEOP</name>
<evidence type="ECO:0000259" key="1">
    <source>
        <dbReference type="Pfam" id="PF10545"/>
    </source>
</evidence>
<gene>
    <name evidence="2" type="ORF">B7P43_G15416</name>
</gene>
<dbReference type="InParanoid" id="A0A2J7Q1I5"/>
<proteinExistence type="predicted"/>
<dbReference type="AlphaFoldDB" id="A0A2J7Q1I5"/>
<evidence type="ECO:0000313" key="3">
    <source>
        <dbReference type="Proteomes" id="UP000235965"/>
    </source>
</evidence>
<organism evidence="2 3">
    <name type="scientific">Cryptotermes secundus</name>
    <dbReference type="NCBI Taxonomy" id="105785"/>
    <lineage>
        <taxon>Eukaryota</taxon>
        <taxon>Metazoa</taxon>
        <taxon>Ecdysozoa</taxon>
        <taxon>Arthropoda</taxon>
        <taxon>Hexapoda</taxon>
        <taxon>Insecta</taxon>
        <taxon>Pterygota</taxon>
        <taxon>Neoptera</taxon>
        <taxon>Polyneoptera</taxon>
        <taxon>Dictyoptera</taxon>
        <taxon>Blattodea</taxon>
        <taxon>Blattoidea</taxon>
        <taxon>Termitoidae</taxon>
        <taxon>Kalotermitidae</taxon>
        <taxon>Cryptotermitinae</taxon>
        <taxon>Cryptotermes</taxon>
    </lineage>
</organism>
<feature type="domain" description="MADF" evidence="1">
    <location>
        <begin position="1"/>
        <end position="58"/>
    </location>
</feature>